<dbReference type="AlphaFoldDB" id="M7XYZ3"/>
<feature type="region of interest" description="Disordered" evidence="1">
    <location>
        <begin position="269"/>
        <end position="306"/>
    </location>
</feature>
<dbReference type="HOGENOM" id="CLU_494448_0_0_1"/>
<evidence type="ECO:0000313" key="3">
    <source>
        <dbReference type="Proteomes" id="UP000016926"/>
    </source>
</evidence>
<feature type="compositionally biased region" description="Low complexity" evidence="1">
    <location>
        <begin position="290"/>
        <end position="299"/>
    </location>
</feature>
<dbReference type="Proteomes" id="UP000016926">
    <property type="component" value="Unassembled WGS sequence"/>
</dbReference>
<keyword evidence="3" id="KW-1185">Reference proteome</keyword>
<dbReference type="EMBL" id="KB722643">
    <property type="protein sequence ID" value="EMS25533.1"/>
    <property type="molecule type" value="Genomic_DNA"/>
</dbReference>
<accession>M7XYZ3</accession>
<gene>
    <name evidence="2" type="ORF">RHTO_03262</name>
</gene>
<feature type="compositionally biased region" description="Acidic residues" evidence="1">
    <location>
        <begin position="277"/>
        <end position="289"/>
    </location>
</feature>
<dbReference type="OrthoDB" id="10557956at2759"/>
<dbReference type="GeneID" id="27367275"/>
<organism evidence="2 3">
    <name type="scientific">Rhodotorula toruloides (strain NP11)</name>
    <name type="common">Yeast</name>
    <name type="synonym">Rhodosporidium toruloides</name>
    <dbReference type="NCBI Taxonomy" id="1130832"/>
    <lineage>
        <taxon>Eukaryota</taxon>
        <taxon>Fungi</taxon>
        <taxon>Dikarya</taxon>
        <taxon>Basidiomycota</taxon>
        <taxon>Pucciniomycotina</taxon>
        <taxon>Microbotryomycetes</taxon>
        <taxon>Sporidiobolales</taxon>
        <taxon>Sporidiobolaceae</taxon>
        <taxon>Rhodotorula</taxon>
    </lineage>
</organism>
<reference evidence="2 3" key="1">
    <citation type="journal article" date="2012" name="Nat. Commun.">
        <title>A multi-omic map of the lipid-producing yeast Rhodosporidium toruloides.</title>
        <authorList>
            <person name="Zhu Z."/>
            <person name="Zhang S."/>
            <person name="Liu H."/>
            <person name="Shen H."/>
            <person name="Lin X."/>
            <person name="Yang F."/>
            <person name="Zhou Y.J."/>
            <person name="Jin G."/>
            <person name="Ye M."/>
            <person name="Zou H."/>
            <person name="Zou H."/>
            <person name="Zhao Z.K."/>
        </authorList>
    </citation>
    <scope>NUCLEOTIDE SEQUENCE [LARGE SCALE GENOMIC DNA]</scope>
    <source>
        <strain evidence="2 3">NP11</strain>
    </source>
</reference>
<protein>
    <submittedName>
        <fullName evidence="2">Uncharacterized protein</fullName>
    </submittedName>
</protein>
<feature type="region of interest" description="Disordered" evidence="1">
    <location>
        <begin position="408"/>
        <end position="457"/>
    </location>
</feature>
<dbReference type="RefSeq" id="XP_016276652.1">
    <property type="nucleotide sequence ID" value="XM_016416933.1"/>
</dbReference>
<proteinExistence type="predicted"/>
<name>M7XYZ3_RHOT1</name>
<evidence type="ECO:0000256" key="1">
    <source>
        <dbReference type="SAM" id="MobiDB-lite"/>
    </source>
</evidence>
<evidence type="ECO:0000313" key="2">
    <source>
        <dbReference type="EMBL" id="EMS25533.1"/>
    </source>
</evidence>
<sequence length="551" mass="60498">MSGSSSAASPATAPAFPKVGDTFPSLLAFKLACHRAALASGIELKIKTGDANRADMRCRLGERATVNKVMDGPCCSFQIAVYKSVVEANGGDFRVNKRNLVHSCPLEVRQQRRSSGDTAQWSRGKIKEFEYALRKEGAPVRSPAARKQRRRHLLLPQRVQARLPPRSSAGDTTFVYLYCRLREGCTVHKLTGDTDYTFRIHAIAVRGAFGGVRVSVSSLDHSCPSSVRDARSRDGSAKAWTEQKIKEVEQYIAQGVSGVTTKLRKRWFSTEPSSSESGEEDDSECETSSDEAASTSTSTQKRFPSAQDVAKEVSKLVKAGPAAFPSANQSFSRARELLIHLYAFAQSRGFTVHRKSDVSDKQHLRLICAHGHHRYAGTRQGQCRVGIIADAGSDGLWRITSSELKHNHEIDEVDDDGQASPRASKREYTSSTSSSSERREDKRPVQHAAFLPSSTPTTSTPLHLEDLAALLYSIFPTVPAHELELVVIFLAHLGLSTLEDLATLVLLESSTLQHLVDAVQLPSLNPLEQASMRTAFKRCLETIRQQAKANL</sequence>